<feature type="compositionally biased region" description="Polar residues" evidence="1">
    <location>
        <begin position="111"/>
        <end position="129"/>
    </location>
</feature>
<feature type="compositionally biased region" description="Basic and acidic residues" evidence="1">
    <location>
        <begin position="166"/>
        <end position="183"/>
    </location>
</feature>
<feature type="region of interest" description="Disordered" evidence="1">
    <location>
        <begin position="67"/>
        <end position="93"/>
    </location>
</feature>
<feature type="region of interest" description="Disordered" evidence="1">
    <location>
        <begin position="111"/>
        <end position="134"/>
    </location>
</feature>
<feature type="region of interest" description="Disordered" evidence="1">
    <location>
        <begin position="166"/>
        <end position="191"/>
    </location>
</feature>
<dbReference type="AlphaFoldDB" id="A0A1D6G986"/>
<dbReference type="EMBL" id="CM000784">
    <property type="protein sequence ID" value="AQK99701.1"/>
    <property type="molecule type" value="Genomic_DNA"/>
</dbReference>
<protein>
    <submittedName>
        <fullName evidence="2">Proline-rich family protein</fullName>
    </submittedName>
</protein>
<proteinExistence type="predicted"/>
<dbReference type="PANTHER" id="PTHR31949:SF37">
    <property type="entry name" value="OS01G0819000 PROTEIN"/>
    <property type="match status" value="1"/>
</dbReference>
<dbReference type="PANTHER" id="PTHR31949">
    <property type="entry name" value="GASTRIC MUCIN-LIKE PROTEIN"/>
    <property type="match status" value="1"/>
</dbReference>
<gene>
    <name evidence="2" type="ORF">ZEAMMB73_Zm00001d012515</name>
</gene>
<reference evidence="2" key="1">
    <citation type="submission" date="2015-12" db="EMBL/GenBank/DDBJ databases">
        <title>Update maize B73 reference genome by single molecule sequencing technologies.</title>
        <authorList>
            <consortium name="Maize Genome Sequencing Project"/>
            <person name="Ware D."/>
        </authorList>
    </citation>
    <scope>NUCLEOTIDE SEQUENCE</scope>
    <source>
        <tissue evidence="2">Seedling</tissue>
    </source>
</reference>
<organism evidence="2">
    <name type="scientific">Zea mays</name>
    <name type="common">Maize</name>
    <dbReference type="NCBI Taxonomy" id="4577"/>
    <lineage>
        <taxon>Eukaryota</taxon>
        <taxon>Viridiplantae</taxon>
        <taxon>Streptophyta</taxon>
        <taxon>Embryophyta</taxon>
        <taxon>Tracheophyta</taxon>
        <taxon>Spermatophyta</taxon>
        <taxon>Magnoliopsida</taxon>
        <taxon>Liliopsida</taxon>
        <taxon>Poales</taxon>
        <taxon>Poaceae</taxon>
        <taxon>PACMAD clade</taxon>
        <taxon>Panicoideae</taxon>
        <taxon>Andropogonodae</taxon>
        <taxon>Andropogoneae</taxon>
        <taxon>Tripsacinae</taxon>
        <taxon>Zea</taxon>
    </lineage>
</organism>
<name>A0A1D6G986_MAIZE</name>
<dbReference type="ExpressionAtlas" id="A0A1D6G986">
    <property type="expression patterns" value="baseline and differential"/>
</dbReference>
<sequence length="191" mass="20717">MEDLLNTEIGKNDYDWLLTPPGTPRDPTLDAAEKAPSSIVTKHTVTRSSSTTRASRDIRQNLGGIRGASLFPHSIRSTTTKSRPARASDPGHCISNGDRCFTDNGSSNGHFSGDSNGTLSHNGGSSIGSPDSGKKEVLSELDIYANSRYDAMLLKEDSKNMSWLHSVDDKSDQSPVFDHRFEPLPEPFGPL</sequence>
<accession>A0A1D6G986</accession>
<evidence type="ECO:0000313" key="2">
    <source>
        <dbReference type="EMBL" id="AQK99701.1"/>
    </source>
</evidence>
<evidence type="ECO:0000256" key="1">
    <source>
        <dbReference type="SAM" id="MobiDB-lite"/>
    </source>
</evidence>
<feature type="region of interest" description="Disordered" evidence="1">
    <location>
        <begin position="16"/>
        <end position="41"/>
    </location>
</feature>